<dbReference type="Gene3D" id="3.40.50.150">
    <property type="entry name" value="Vaccinia Virus protein VP39"/>
    <property type="match status" value="1"/>
</dbReference>
<protein>
    <submittedName>
        <fullName evidence="1">Class I SAM-dependent methyltransferase</fullName>
    </submittedName>
</protein>
<dbReference type="Proteomes" id="UP000422569">
    <property type="component" value="Chromosome"/>
</dbReference>
<accession>A0A6B8M630</accession>
<keyword evidence="1" id="KW-0489">Methyltransferase</keyword>
<dbReference type="AlphaFoldDB" id="A0A6B8M630"/>
<gene>
    <name evidence="1" type="ORF">F7D14_10850</name>
</gene>
<dbReference type="Pfam" id="PF13489">
    <property type="entry name" value="Methyltransf_23"/>
    <property type="match status" value="1"/>
</dbReference>
<dbReference type="EMBL" id="CP044331">
    <property type="protein sequence ID" value="QGM97918.1"/>
    <property type="molecule type" value="Genomic_DNA"/>
</dbReference>
<dbReference type="RefSeq" id="WP_016918325.1">
    <property type="nucleotide sequence ID" value="NZ_CP044331.1"/>
</dbReference>
<keyword evidence="2" id="KW-1185">Reference proteome</keyword>
<dbReference type="PANTHER" id="PTHR43861">
    <property type="entry name" value="TRANS-ACONITATE 2-METHYLTRANSFERASE-RELATED"/>
    <property type="match status" value="1"/>
</dbReference>
<sequence length="269" mass="29942">MRTREAIEHHYRIERSLANRLRHADKSERRTLYTTVYDELFRTVPDHPQIVAKGDADTQAADAKRQFAILSPFLNENTTYLEIGPGDCSLAVMVASKVAKVYAVDVSEEITALASVPSNFQLVVSDGATVPVASESVDVVYSNQLMEHLHVDDALEQLGQVYAALKPGGVYICVTPNRLCGPHDVSAHFDIEPTGLHLKEYDNRELISLFRAAGFRDFKMRASYKRFVMPLLLPISPFTAYEGFISIFPCAIRKSLAAPLIALKLVAFK</sequence>
<proteinExistence type="predicted"/>
<reference evidence="1 2" key="1">
    <citation type="submission" date="2019-09" db="EMBL/GenBank/DDBJ databases">
        <title>Isolation and complete genome sequencing of Methylocystis species.</title>
        <authorList>
            <person name="Rumah B.L."/>
            <person name="Stead C.E."/>
            <person name="Stevens B.C."/>
            <person name="Minton N.P."/>
            <person name="Grosse-Honebrink A."/>
            <person name="Zhang Y."/>
        </authorList>
    </citation>
    <scope>NUCLEOTIDE SEQUENCE [LARGE SCALE GENOMIC DNA]</scope>
    <source>
        <strain evidence="1 2">BRCS2</strain>
    </source>
</reference>
<dbReference type="KEGG" id="mpar:F7D14_10850"/>
<evidence type="ECO:0000313" key="1">
    <source>
        <dbReference type="EMBL" id="QGM97918.1"/>
    </source>
</evidence>
<name>A0A6B8M630_9HYPH</name>
<dbReference type="InterPro" id="IPR029063">
    <property type="entry name" value="SAM-dependent_MTases_sf"/>
</dbReference>
<evidence type="ECO:0000313" key="2">
    <source>
        <dbReference type="Proteomes" id="UP000422569"/>
    </source>
</evidence>
<dbReference type="CDD" id="cd02440">
    <property type="entry name" value="AdoMet_MTases"/>
    <property type="match status" value="1"/>
</dbReference>
<organism evidence="1 2">
    <name type="scientific">Methylocystis parvus</name>
    <dbReference type="NCBI Taxonomy" id="134"/>
    <lineage>
        <taxon>Bacteria</taxon>
        <taxon>Pseudomonadati</taxon>
        <taxon>Pseudomonadota</taxon>
        <taxon>Alphaproteobacteria</taxon>
        <taxon>Hyphomicrobiales</taxon>
        <taxon>Methylocystaceae</taxon>
        <taxon>Methylocystis</taxon>
    </lineage>
</organism>
<keyword evidence="1" id="KW-0808">Transferase</keyword>
<dbReference type="SUPFAM" id="SSF53335">
    <property type="entry name" value="S-adenosyl-L-methionine-dependent methyltransferases"/>
    <property type="match status" value="1"/>
</dbReference>
<dbReference type="GO" id="GO:0008168">
    <property type="term" value="F:methyltransferase activity"/>
    <property type="evidence" value="ECO:0007669"/>
    <property type="project" value="UniProtKB-KW"/>
</dbReference>
<dbReference type="GO" id="GO:0032259">
    <property type="term" value="P:methylation"/>
    <property type="evidence" value="ECO:0007669"/>
    <property type="project" value="UniProtKB-KW"/>
</dbReference>